<dbReference type="EMBL" id="FOSK01000001">
    <property type="protein sequence ID" value="SFJ87174.1"/>
    <property type="molecule type" value="Genomic_DNA"/>
</dbReference>
<proteinExistence type="predicted"/>
<protein>
    <submittedName>
        <fullName evidence="6">Disulfide bond formation protein DsbB</fullName>
    </submittedName>
</protein>
<sequence>MLGRFFALLLKDPLTSGAALVTLGSATALATAWGFELIGGFKPCPLCLIQRNPYYAGLVLGILALIFTRTEKLRWVSVLALLGAAGGFLYGGGVGIYQAGAEWELWLGPNDCAAGGSMELGTASNMLQSLATTKVVSCSVAQFRIFGLSFAGLNAIYASAMVFITLCGLVLPRKS</sequence>
<organism evidence="6 7">
    <name type="scientific">Pseudovibrio ascidiaceicola</name>
    <dbReference type="NCBI Taxonomy" id="285279"/>
    <lineage>
        <taxon>Bacteria</taxon>
        <taxon>Pseudomonadati</taxon>
        <taxon>Pseudomonadota</taxon>
        <taxon>Alphaproteobacteria</taxon>
        <taxon>Hyphomicrobiales</taxon>
        <taxon>Stappiaceae</taxon>
        <taxon>Pseudovibrio</taxon>
    </lineage>
</organism>
<name>A0A1I3UV30_9HYPH</name>
<dbReference type="InterPro" id="IPR024199">
    <property type="entry name" value="Uncharacterised_DsbB"/>
</dbReference>
<evidence type="ECO:0000256" key="5">
    <source>
        <dbReference type="SAM" id="Phobius"/>
    </source>
</evidence>
<keyword evidence="4 5" id="KW-0472">Membrane</keyword>
<evidence type="ECO:0000313" key="7">
    <source>
        <dbReference type="Proteomes" id="UP000199598"/>
    </source>
</evidence>
<feature type="transmembrane region" description="Helical" evidence="5">
    <location>
        <begin position="75"/>
        <end position="97"/>
    </location>
</feature>
<gene>
    <name evidence="6" type="ORF">SAMN04488518_10162</name>
</gene>
<keyword evidence="2 5" id="KW-0812">Transmembrane</keyword>
<accession>A0A1I3UV30</accession>
<evidence type="ECO:0000256" key="2">
    <source>
        <dbReference type="ARBA" id="ARBA00022692"/>
    </source>
</evidence>
<comment type="caution">
    <text evidence="6">The sequence shown here is derived from an EMBL/GenBank/DDBJ whole genome shotgun (WGS) entry which is preliminary data.</text>
</comment>
<dbReference type="SUPFAM" id="SSF158442">
    <property type="entry name" value="DsbB-like"/>
    <property type="match status" value="1"/>
</dbReference>
<evidence type="ECO:0000256" key="1">
    <source>
        <dbReference type="ARBA" id="ARBA00004141"/>
    </source>
</evidence>
<evidence type="ECO:0000313" key="6">
    <source>
        <dbReference type="EMBL" id="SFJ87174.1"/>
    </source>
</evidence>
<feature type="transmembrane region" description="Helical" evidence="5">
    <location>
        <begin position="145"/>
        <end position="171"/>
    </location>
</feature>
<keyword evidence="3 5" id="KW-1133">Transmembrane helix</keyword>
<dbReference type="RefSeq" id="WP_093515906.1">
    <property type="nucleotide sequence ID" value="NZ_FOSK01000001.1"/>
</dbReference>
<dbReference type="Proteomes" id="UP000199598">
    <property type="component" value="Unassembled WGS sequence"/>
</dbReference>
<keyword evidence="7" id="KW-1185">Reference proteome</keyword>
<dbReference type="Pfam" id="PF02600">
    <property type="entry name" value="DsbB"/>
    <property type="match status" value="1"/>
</dbReference>
<dbReference type="InterPro" id="IPR003752">
    <property type="entry name" value="DiS_bond_form_DsbB/BdbC"/>
</dbReference>
<reference evidence="6 7" key="1">
    <citation type="submission" date="2016-10" db="EMBL/GenBank/DDBJ databases">
        <authorList>
            <person name="Varghese N."/>
            <person name="Submissions S."/>
        </authorList>
    </citation>
    <scope>NUCLEOTIDE SEQUENCE [LARGE SCALE GENOMIC DNA]</scope>
    <source>
        <strain evidence="6 7">DSM 16392</strain>
    </source>
</reference>
<feature type="transmembrane region" description="Helical" evidence="5">
    <location>
        <begin position="52"/>
        <end position="68"/>
    </location>
</feature>
<evidence type="ECO:0000256" key="3">
    <source>
        <dbReference type="ARBA" id="ARBA00022989"/>
    </source>
</evidence>
<dbReference type="Gene3D" id="1.20.1550.10">
    <property type="entry name" value="DsbB-like"/>
    <property type="match status" value="1"/>
</dbReference>
<evidence type="ECO:0000256" key="4">
    <source>
        <dbReference type="ARBA" id="ARBA00023136"/>
    </source>
</evidence>
<dbReference type="PIRSF" id="PIRSF033913">
    <property type="entry name" value="S-S_format_DsbB"/>
    <property type="match status" value="1"/>
</dbReference>
<comment type="subcellular location">
    <subcellularLocation>
        <location evidence="1">Membrane</location>
        <topology evidence="1">Multi-pass membrane protein</topology>
    </subcellularLocation>
</comment>
<dbReference type="InterPro" id="IPR023380">
    <property type="entry name" value="DsbB-like_sf"/>
</dbReference>